<dbReference type="PANTHER" id="PTHR30036:SF8">
    <property type="entry name" value="ABC-TYPE SUGAR TRANSPORT SYSTEM PERIPLASMIC COMPONENT-LIKE PROTEIN"/>
    <property type="match status" value="1"/>
</dbReference>
<name>A0A438MPN8_9ACTN</name>
<evidence type="ECO:0000256" key="1">
    <source>
        <dbReference type="ARBA" id="ARBA00004196"/>
    </source>
</evidence>
<dbReference type="InterPro" id="IPR028082">
    <property type="entry name" value="Peripla_BP_I"/>
</dbReference>
<comment type="caution">
    <text evidence="5">The sequence shown here is derived from an EMBL/GenBank/DDBJ whole genome shotgun (WGS) entry which is preliminary data.</text>
</comment>
<dbReference type="Pfam" id="PF13407">
    <property type="entry name" value="Peripla_BP_4"/>
    <property type="match status" value="1"/>
</dbReference>
<evidence type="ECO:0000256" key="2">
    <source>
        <dbReference type="SAM" id="MobiDB-lite"/>
    </source>
</evidence>
<dbReference type="PANTHER" id="PTHR30036">
    <property type="entry name" value="D-XYLOSE-BINDING PERIPLASMIC PROTEIN"/>
    <property type="match status" value="1"/>
</dbReference>
<keyword evidence="6" id="KW-1185">Reference proteome</keyword>
<feature type="region of interest" description="Disordered" evidence="2">
    <location>
        <begin position="29"/>
        <end position="48"/>
    </location>
</feature>
<evidence type="ECO:0000313" key="5">
    <source>
        <dbReference type="EMBL" id="RVX47499.1"/>
    </source>
</evidence>
<dbReference type="Gene3D" id="3.40.50.2300">
    <property type="match status" value="2"/>
</dbReference>
<dbReference type="GO" id="GO:0015762">
    <property type="term" value="P:rhamnose transmembrane transport"/>
    <property type="evidence" value="ECO:0007669"/>
    <property type="project" value="InterPro"/>
</dbReference>
<dbReference type="Proteomes" id="UP000284824">
    <property type="component" value="Unassembled WGS sequence"/>
</dbReference>
<keyword evidence="3" id="KW-0732">Signal</keyword>
<dbReference type="InterPro" id="IPR050555">
    <property type="entry name" value="Bact_Solute-Bind_Prot2"/>
</dbReference>
<dbReference type="AlphaFoldDB" id="A0A438MPN8"/>
<dbReference type="GO" id="GO:0030288">
    <property type="term" value="C:outer membrane-bounded periplasmic space"/>
    <property type="evidence" value="ECO:0007669"/>
    <property type="project" value="TreeGrafter"/>
</dbReference>
<sequence length="359" mass="38029">MMKMGMRHTALLAGLVLMTAACGGTTRSDVQQQQSSAPATAASSAAANPNAPLKQGLKIAFLPKQVNNPYFTIADNGGIEAAKEFGGEGKEVGPSEASASSQVSYINTLIQQEQDAIVISANDPNAVVPALKQARAAGIKVVSYDSDTAPEGRDVFVNQASPEDLGRTEVQLLAEQIGHKGKIAILSATPNATNQNTWIEFMKDELKKPEYKDMELVKVAYGNDDDQKSFTETQGLLRSYPDLAGIISPTTVGIAAAARYLSDSPYKGKVKLTGLGTPNQLRKFVKDGTIDAFELWNPADLGYLASYAGAALASGQITGAEGEKFKAGKLGEYTIGAKGEVLLGKPTVFNKDNIDDFDF</sequence>
<gene>
    <name evidence="5" type="ORF">EDD27_10435</name>
</gene>
<dbReference type="EMBL" id="SAUN01000001">
    <property type="protein sequence ID" value="RVX47499.1"/>
    <property type="molecule type" value="Genomic_DNA"/>
</dbReference>
<protein>
    <submittedName>
        <fullName evidence="5">Rhamnose transport system substrate-binding protein</fullName>
    </submittedName>
</protein>
<dbReference type="GO" id="GO:0030246">
    <property type="term" value="F:carbohydrate binding"/>
    <property type="evidence" value="ECO:0007669"/>
    <property type="project" value="TreeGrafter"/>
</dbReference>
<evidence type="ECO:0000313" key="6">
    <source>
        <dbReference type="Proteomes" id="UP000284824"/>
    </source>
</evidence>
<reference evidence="5 6" key="1">
    <citation type="submission" date="2019-01" db="EMBL/GenBank/DDBJ databases">
        <title>Sequencing the genomes of 1000 actinobacteria strains.</title>
        <authorList>
            <person name="Klenk H.-P."/>
        </authorList>
    </citation>
    <scope>NUCLEOTIDE SEQUENCE [LARGE SCALE GENOMIC DNA]</scope>
    <source>
        <strain evidence="5 6">DSM 43925</strain>
    </source>
</reference>
<comment type="subcellular location">
    <subcellularLocation>
        <location evidence="1">Cell envelope</location>
    </subcellularLocation>
</comment>
<dbReference type="InterPro" id="IPR025997">
    <property type="entry name" value="SBP_2_dom"/>
</dbReference>
<dbReference type="PROSITE" id="PS51257">
    <property type="entry name" value="PROKAR_LIPOPROTEIN"/>
    <property type="match status" value="1"/>
</dbReference>
<evidence type="ECO:0000256" key="3">
    <source>
        <dbReference type="SAM" id="SignalP"/>
    </source>
</evidence>
<proteinExistence type="predicted"/>
<dbReference type="SUPFAM" id="SSF53822">
    <property type="entry name" value="Periplasmic binding protein-like I"/>
    <property type="match status" value="1"/>
</dbReference>
<feature type="signal peptide" evidence="3">
    <location>
        <begin position="1"/>
        <end position="23"/>
    </location>
</feature>
<feature type="domain" description="Periplasmic binding protein" evidence="4">
    <location>
        <begin position="59"/>
        <end position="316"/>
    </location>
</feature>
<feature type="compositionally biased region" description="Low complexity" evidence="2">
    <location>
        <begin position="31"/>
        <end position="48"/>
    </location>
</feature>
<dbReference type="InterPro" id="IPR013459">
    <property type="entry name" value="RhaS"/>
</dbReference>
<evidence type="ECO:0000259" key="4">
    <source>
        <dbReference type="Pfam" id="PF13407"/>
    </source>
</evidence>
<dbReference type="CDD" id="cd20000">
    <property type="entry name" value="PBP1_ABC_rhamnose"/>
    <property type="match status" value="1"/>
</dbReference>
<dbReference type="NCBIfam" id="TIGR02637">
    <property type="entry name" value="RhaS"/>
    <property type="match status" value="1"/>
</dbReference>
<accession>A0A438MPN8</accession>
<organism evidence="5 6">
    <name type="scientific">Nonomuraea polychroma</name>
    <dbReference type="NCBI Taxonomy" id="46176"/>
    <lineage>
        <taxon>Bacteria</taxon>
        <taxon>Bacillati</taxon>
        <taxon>Actinomycetota</taxon>
        <taxon>Actinomycetes</taxon>
        <taxon>Streptosporangiales</taxon>
        <taxon>Streptosporangiaceae</taxon>
        <taxon>Nonomuraea</taxon>
    </lineage>
</organism>
<feature type="chain" id="PRO_5039509937" evidence="3">
    <location>
        <begin position="24"/>
        <end position="359"/>
    </location>
</feature>